<dbReference type="Gene3D" id="6.10.340.10">
    <property type="match status" value="1"/>
</dbReference>
<organism evidence="11">
    <name type="scientific">uncultured Desulfobacterium sp</name>
    <dbReference type="NCBI Taxonomy" id="201089"/>
    <lineage>
        <taxon>Bacteria</taxon>
        <taxon>Pseudomonadati</taxon>
        <taxon>Thermodesulfobacteriota</taxon>
        <taxon>Desulfobacteria</taxon>
        <taxon>Desulfobacterales</taxon>
        <taxon>Desulfobacteriaceae</taxon>
        <taxon>Desulfobacterium</taxon>
        <taxon>environmental samples</taxon>
    </lineage>
</organism>
<dbReference type="GO" id="GO:0016020">
    <property type="term" value="C:membrane"/>
    <property type="evidence" value="ECO:0007669"/>
    <property type="project" value="UniProtKB-SubCell"/>
</dbReference>
<evidence type="ECO:0000256" key="3">
    <source>
        <dbReference type="ARBA" id="ARBA00012438"/>
    </source>
</evidence>
<dbReference type="InterPro" id="IPR036097">
    <property type="entry name" value="HisK_dim/P_sf"/>
</dbReference>
<keyword evidence="8" id="KW-1133">Transmembrane helix</keyword>
<dbReference type="InterPro" id="IPR005467">
    <property type="entry name" value="His_kinase_dom"/>
</dbReference>
<keyword evidence="6" id="KW-0418">Kinase</keyword>
<keyword evidence="4" id="KW-0597">Phosphoprotein</keyword>
<dbReference type="InterPro" id="IPR036890">
    <property type="entry name" value="HATPase_C_sf"/>
</dbReference>
<dbReference type="InterPro" id="IPR050736">
    <property type="entry name" value="Sensor_HK_Regulatory"/>
</dbReference>
<dbReference type="PANTHER" id="PTHR43711:SF1">
    <property type="entry name" value="HISTIDINE KINASE 1"/>
    <property type="match status" value="1"/>
</dbReference>
<dbReference type="Pfam" id="PF00512">
    <property type="entry name" value="HisKA"/>
    <property type="match status" value="1"/>
</dbReference>
<keyword evidence="8" id="KW-0472">Membrane</keyword>
<keyword evidence="8" id="KW-0812">Transmembrane</keyword>
<dbReference type="InterPro" id="IPR003660">
    <property type="entry name" value="HAMP_dom"/>
</dbReference>
<dbReference type="SMART" id="SM00388">
    <property type="entry name" value="HisKA"/>
    <property type="match status" value="1"/>
</dbReference>
<dbReference type="InterPro" id="IPR003661">
    <property type="entry name" value="HisK_dim/P_dom"/>
</dbReference>
<dbReference type="EC" id="2.7.13.3" evidence="3"/>
<dbReference type="SMART" id="SM00387">
    <property type="entry name" value="HATPase_c"/>
    <property type="match status" value="1"/>
</dbReference>
<name>E1YCE1_9BACT</name>
<keyword evidence="5" id="KW-0808">Transferase</keyword>
<evidence type="ECO:0000259" key="9">
    <source>
        <dbReference type="PROSITE" id="PS50109"/>
    </source>
</evidence>
<proteinExistence type="predicted"/>
<dbReference type="Gene3D" id="1.10.287.130">
    <property type="match status" value="1"/>
</dbReference>
<evidence type="ECO:0000256" key="2">
    <source>
        <dbReference type="ARBA" id="ARBA00004370"/>
    </source>
</evidence>
<comment type="subcellular location">
    <subcellularLocation>
        <location evidence="2">Membrane</location>
    </subcellularLocation>
</comment>
<protein>
    <recommendedName>
        <fullName evidence="3">histidine kinase</fullName>
        <ecNumber evidence="3">2.7.13.3</ecNumber>
    </recommendedName>
</protein>
<dbReference type="InterPro" id="IPR003594">
    <property type="entry name" value="HATPase_dom"/>
</dbReference>
<dbReference type="SUPFAM" id="SSF47384">
    <property type="entry name" value="Homodimeric domain of signal transducing histidine kinase"/>
    <property type="match status" value="1"/>
</dbReference>
<evidence type="ECO:0000256" key="8">
    <source>
        <dbReference type="SAM" id="Phobius"/>
    </source>
</evidence>
<feature type="domain" description="HAMP" evidence="10">
    <location>
        <begin position="210"/>
        <end position="262"/>
    </location>
</feature>
<evidence type="ECO:0000256" key="7">
    <source>
        <dbReference type="ARBA" id="ARBA00023012"/>
    </source>
</evidence>
<feature type="transmembrane region" description="Helical" evidence="8">
    <location>
        <begin position="12"/>
        <end position="32"/>
    </location>
</feature>
<dbReference type="GO" id="GO:0000155">
    <property type="term" value="F:phosphorelay sensor kinase activity"/>
    <property type="evidence" value="ECO:0007669"/>
    <property type="project" value="InterPro"/>
</dbReference>
<evidence type="ECO:0000259" key="10">
    <source>
        <dbReference type="PROSITE" id="PS50885"/>
    </source>
</evidence>
<dbReference type="PRINTS" id="PR00344">
    <property type="entry name" value="BCTRLSENSOR"/>
</dbReference>
<evidence type="ECO:0000256" key="4">
    <source>
        <dbReference type="ARBA" id="ARBA00022553"/>
    </source>
</evidence>
<evidence type="ECO:0000256" key="1">
    <source>
        <dbReference type="ARBA" id="ARBA00000085"/>
    </source>
</evidence>
<comment type="catalytic activity">
    <reaction evidence="1">
        <text>ATP + protein L-histidine = ADP + protein N-phospho-L-histidine.</text>
        <dbReference type="EC" id="2.7.13.3"/>
    </reaction>
</comment>
<dbReference type="Pfam" id="PF02518">
    <property type="entry name" value="HATPase_c"/>
    <property type="match status" value="1"/>
</dbReference>
<dbReference type="CDD" id="cd00082">
    <property type="entry name" value="HisKA"/>
    <property type="match status" value="1"/>
</dbReference>
<dbReference type="SMART" id="SM00304">
    <property type="entry name" value="HAMP"/>
    <property type="match status" value="1"/>
</dbReference>
<dbReference type="PANTHER" id="PTHR43711">
    <property type="entry name" value="TWO-COMPONENT HISTIDINE KINASE"/>
    <property type="match status" value="1"/>
</dbReference>
<dbReference type="EMBL" id="FR695868">
    <property type="protein sequence ID" value="CBX28235.1"/>
    <property type="molecule type" value="Genomic_DNA"/>
</dbReference>
<sequence length="487" mass="55385">MKKMKLTIFARLMIGYIAIILLIIYLGIYAHLRLNQVNQNIAYIISVDDTTTSITAELKDCLLTQLEFEEKFFVLKDQDFYMQFWKSENSFPNAIGKLEILADTSYKTKLVNDAINAYNIYLTLFRDEAKESLLNRNSNEESYKVYKGKRDKLIAEIDRILKELTSIAEHDRWKKTREASAISIKVVQVTTALVALAVLMVAFISFFNTKRINRPILLLKEKTTEVAKGRYPEPLTIHSPPEIGELATAFNNMCDRLKELDDLKIDFISHISHKLRTPLTAIQEASGMLLEGIFAGKPERQQELYSIIKDECKRLIVEVNRILDLSRMEAKMMDYHFDVTDIMPIIRKNILKLSHLAQKRGIELNMCPVNSLPPINIDQERILQVVEELLGNALKFTPEKGKINISAILNEKGMIEISVTDTGYGIPEMELGRVFEKFKRIEGGRAAERGTGLGLSIAKHIITVHGGQIWAESKPGKGSTFSFTLPV</sequence>
<dbReference type="CDD" id="cd06225">
    <property type="entry name" value="HAMP"/>
    <property type="match status" value="1"/>
</dbReference>
<dbReference type="AlphaFoldDB" id="E1YCE1"/>
<feature type="transmembrane region" description="Helical" evidence="8">
    <location>
        <begin position="186"/>
        <end position="207"/>
    </location>
</feature>
<dbReference type="PROSITE" id="PS50109">
    <property type="entry name" value="HIS_KIN"/>
    <property type="match status" value="1"/>
</dbReference>
<dbReference type="SUPFAM" id="SSF158472">
    <property type="entry name" value="HAMP domain-like"/>
    <property type="match status" value="1"/>
</dbReference>
<keyword evidence="7" id="KW-0902">Two-component regulatory system</keyword>
<reference evidence="11" key="1">
    <citation type="journal article" date="2011" name="Environ. Microbiol.">
        <title>Genomic insights into the metabolic potential of the polycyclic aromatic hydrocarbon degrading sulfate-reducing Deltaproteobacterium N47.</title>
        <authorList>
            <person name="Bergmann F."/>
            <person name="Selesi D."/>
            <person name="Weinmaier T."/>
            <person name="Tischler P."/>
            <person name="Rattei T."/>
            <person name="Meckenstock R.U."/>
        </authorList>
    </citation>
    <scope>NUCLEOTIDE SEQUENCE</scope>
</reference>
<dbReference type="Pfam" id="PF00672">
    <property type="entry name" value="HAMP"/>
    <property type="match status" value="1"/>
</dbReference>
<dbReference type="PROSITE" id="PS50885">
    <property type="entry name" value="HAMP"/>
    <property type="match status" value="1"/>
</dbReference>
<evidence type="ECO:0000256" key="6">
    <source>
        <dbReference type="ARBA" id="ARBA00022777"/>
    </source>
</evidence>
<dbReference type="Gene3D" id="3.30.565.10">
    <property type="entry name" value="Histidine kinase-like ATPase, C-terminal domain"/>
    <property type="match status" value="1"/>
</dbReference>
<accession>E1YCE1</accession>
<dbReference type="SUPFAM" id="SSF55874">
    <property type="entry name" value="ATPase domain of HSP90 chaperone/DNA topoisomerase II/histidine kinase"/>
    <property type="match status" value="1"/>
</dbReference>
<evidence type="ECO:0000256" key="5">
    <source>
        <dbReference type="ARBA" id="ARBA00022679"/>
    </source>
</evidence>
<feature type="domain" description="Histidine kinase" evidence="9">
    <location>
        <begin position="270"/>
        <end position="487"/>
    </location>
</feature>
<dbReference type="InterPro" id="IPR004358">
    <property type="entry name" value="Sig_transdc_His_kin-like_C"/>
</dbReference>
<gene>
    <name evidence="11" type="ORF">N47_G35590</name>
</gene>
<dbReference type="FunFam" id="3.30.565.10:FF:000006">
    <property type="entry name" value="Sensor histidine kinase WalK"/>
    <property type="match status" value="1"/>
</dbReference>
<evidence type="ECO:0000313" key="11">
    <source>
        <dbReference type="EMBL" id="CBX28235.1"/>
    </source>
</evidence>